<evidence type="ECO:0000256" key="1">
    <source>
        <dbReference type="SAM" id="SignalP"/>
    </source>
</evidence>
<dbReference type="EMBL" id="FXWH01000002">
    <property type="protein sequence ID" value="SMQ80082.1"/>
    <property type="molecule type" value="Genomic_DNA"/>
</dbReference>
<dbReference type="AlphaFoldDB" id="A0A1Y6G2I8"/>
<protein>
    <submittedName>
        <fullName evidence="2">Uncharacterized protein</fullName>
    </submittedName>
</protein>
<accession>A0A1Y6G2I8</accession>
<feature type="chain" id="PRO_5012057189" evidence="1">
    <location>
        <begin position="30"/>
        <end position="105"/>
    </location>
</feature>
<dbReference type="Proteomes" id="UP000194450">
    <property type="component" value="Unassembled WGS sequence"/>
</dbReference>
<gene>
    <name evidence="2" type="ORF">SAMN06297229_1996</name>
</gene>
<keyword evidence="3" id="KW-1185">Reference proteome</keyword>
<organism evidence="2 3">
    <name type="scientific">Pseudidiomarina planktonica</name>
    <dbReference type="NCBI Taxonomy" id="1323738"/>
    <lineage>
        <taxon>Bacteria</taxon>
        <taxon>Pseudomonadati</taxon>
        <taxon>Pseudomonadota</taxon>
        <taxon>Gammaproteobacteria</taxon>
        <taxon>Alteromonadales</taxon>
        <taxon>Idiomarinaceae</taxon>
        <taxon>Pseudidiomarina</taxon>
    </lineage>
</organism>
<evidence type="ECO:0000313" key="3">
    <source>
        <dbReference type="Proteomes" id="UP000194450"/>
    </source>
</evidence>
<feature type="signal peptide" evidence="1">
    <location>
        <begin position="1"/>
        <end position="29"/>
    </location>
</feature>
<keyword evidence="1" id="KW-0732">Signal</keyword>
<name>A0A1Y6G2I8_9GAMM</name>
<evidence type="ECO:0000313" key="2">
    <source>
        <dbReference type="EMBL" id="SMQ80082.1"/>
    </source>
</evidence>
<proteinExistence type="predicted"/>
<reference evidence="3" key="1">
    <citation type="submission" date="2017-04" db="EMBL/GenBank/DDBJ databases">
        <authorList>
            <person name="Varghese N."/>
            <person name="Submissions S."/>
        </authorList>
    </citation>
    <scope>NUCLEOTIDE SEQUENCE [LARGE SCALE GENOMIC DNA]</scope>
</reference>
<sequence length="105" mass="11895">MTIRMSLIIVITASALLTFMLSPGWQTQAANDTQQCNPVVQHAETQNAPPLCEAPTDHITWHSWLTGQSRSTQFHFMDLFELLFSDNLKQNNQAEKTDSNFKTTL</sequence>